<keyword evidence="1" id="KW-0472">Membrane</keyword>
<gene>
    <name evidence="2" type="ORF">ACFO9K_17245</name>
</gene>
<comment type="caution">
    <text evidence="2">The sequence shown here is derived from an EMBL/GenBank/DDBJ whole genome shotgun (WGS) entry which is preliminary data.</text>
</comment>
<dbReference type="GeneID" id="73046904"/>
<accession>A0ABD5Q668</accession>
<sequence>MEPDIANTILLVAYLGILVLTVAGTWKVFQKADQPGWASLIPIYNAYVMLKIGDNPGWYLLLFIIPIANIYAGWKMYVGVAKAFGKGIGWGVGLWFLPFVFFPLLAFGDASYHGGGRGGGSAGGEAAI</sequence>
<protein>
    <submittedName>
        <fullName evidence="2">DUF5684 domain-containing protein</fullName>
    </submittedName>
</protein>
<dbReference type="AlphaFoldDB" id="A0ABD5Q668"/>
<feature type="transmembrane region" description="Helical" evidence="1">
    <location>
        <begin position="6"/>
        <end position="29"/>
    </location>
</feature>
<evidence type="ECO:0000313" key="2">
    <source>
        <dbReference type="EMBL" id="MFC4826006.1"/>
    </source>
</evidence>
<keyword evidence="1" id="KW-0812">Transmembrane</keyword>
<dbReference type="Pfam" id="PF18936">
    <property type="entry name" value="DUF5684"/>
    <property type="match status" value="1"/>
</dbReference>
<feature type="transmembrane region" description="Helical" evidence="1">
    <location>
        <begin position="58"/>
        <end position="76"/>
    </location>
</feature>
<evidence type="ECO:0000256" key="1">
    <source>
        <dbReference type="SAM" id="Phobius"/>
    </source>
</evidence>
<dbReference type="EMBL" id="JBHSHT010000002">
    <property type="protein sequence ID" value="MFC4826006.1"/>
    <property type="molecule type" value="Genomic_DNA"/>
</dbReference>
<dbReference type="Proteomes" id="UP001595945">
    <property type="component" value="Unassembled WGS sequence"/>
</dbReference>
<keyword evidence="1" id="KW-1133">Transmembrane helix</keyword>
<organism evidence="2 3">
    <name type="scientific">Halorussus aquaticus</name>
    <dbReference type="NCBI Taxonomy" id="2953748"/>
    <lineage>
        <taxon>Archaea</taxon>
        <taxon>Methanobacteriati</taxon>
        <taxon>Methanobacteriota</taxon>
        <taxon>Stenosarchaea group</taxon>
        <taxon>Halobacteria</taxon>
        <taxon>Halobacteriales</taxon>
        <taxon>Haladaptataceae</taxon>
        <taxon>Halorussus</taxon>
    </lineage>
</organism>
<name>A0ABD5Q668_9EURY</name>
<dbReference type="RefSeq" id="WP_254268354.1">
    <property type="nucleotide sequence ID" value="NZ_CP100400.1"/>
</dbReference>
<dbReference type="InterPro" id="IPR043739">
    <property type="entry name" value="DUF5684"/>
</dbReference>
<evidence type="ECO:0000313" key="3">
    <source>
        <dbReference type="Proteomes" id="UP001595945"/>
    </source>
</evidence>
<proteinExistence type="predicted"/>
<keyword evidence="3" id="KW-1185">Reference proteome</keyword>
<feature type="transmembrane region" description="Helical" evidence="1">
    <location>
        <begin position="88"/>
        <end position="107"/>
    </location>
</feature>
<reference evidence="2 3" key="1">
    <citation type="journal article" date="2019" name="Int. J. Syst. Evol. Microbiol.">
        <title>The Global Catalogue of Microorganisms (GCM) 10K type strain sequencing project: providing services to taxonomists for standard genome sequencing and annotation.</title>
        <authorList>
            <consortium name="The Broad Institute Genomics Platform"/>
            <consortium name="The Broad Institute Genome Sequencing Center for Infectious Disease"/>
            <person name="Wu L."/>
            <person name="Ma J."/>
        </authorList>
    </citation>
    <scope>NUCLEOTIDE SEQUENCE [LARGE SCALE GENOMIC DNA]</scope>
    <source>
        <strain evidence="2 3">XZYJ18</strain>
    </source>
</reference>